<evidence type="ECO:0000256" key="1">
    <source>
        <dbReference type="SAM" id="Phobius"/>
    </source>
</evidence>
<keyword evidence="1" id="KW-0812">Transmembrane</keyword>
<keyword evidence="1" id="KW-0472">Membrane</keyword>
<dbReference type="AlphaFoldDB" id="A0A450YWN2"/>
<feature type="transmembrane region" description="Helical" evidence="1">
    <location>
        <begin position="87"/>
        <end position="109"/>
    </location>
</feature>
<evidence type="ECO:0000313" key="2">
    <source>
        <dbReference type="EMBL" id="VFK45940.1"/>
    </source>
</evidence>
<keyword evidence="1" id="KW-1133">Transmembrane helix</keyword>
<evidence type="ECO:0008006" key="3">
    <source>
        <dbReference type="Google" id="ProtNLM"/>
    </source>
</evidence>
<proteinExistence type="predicted"/>
<name>A0A450YWN2_9GAMM</name>
<organism evidence="2">
    <name type="scientific">Candidatus Kentrum sp. TC</name>
    <dbReference type="NCBI Taxonomy" id="2126339"/>
    <lineage>
        <taxon>Bacteria</taxon>
        <taxon>Pseudomonadati</taxon>
        <taxon>Pseudomonadota</taxon>
        <taxon>Gammaproteobacteria</taxon>
        <taxon>Candidatus Kentrum</taxon>
    </lineage>
</organism>
<protein>
    <recommendedName>
        <fullName evidence="3">Transposase</fullName>
    </recommendedName>
</protein>
<accession>A0A450YWN2</accession>
<reference evidence="2" key="1">
    <citation type="submission" date="2019-02" db="EMBL/GenBank/DDBJ databases">
        <authorList>
            <person name="Gruber-Vodicka R. H."/>
            <person name="Seah K. B. B."/>
        </authorList>
    </citation>
    <scope>NUCLEOTIDE SEQUENCE</scope>
    <source>
        <strain evidence="2">BECK_BZ125</strain>
    </source>
</reference>
<sequence>MKKYNAKDSKARSNTKIETAEVAPVLGLEDQIEYGAYIGLDVHKDTLPLRSRNLVEENHSYEGEITNNPGKVCKLIKRSNKRYGSQVLLWCYEAGPCGLYFIISLWNLAKNVR</sequence>
<gene>
    <name evidence="2" type="ORF">BECKTC1821E_GA0114239_10576</name>
</gene>
<dbReference type="EMBL" id="CAADFT010000057">
    <property type="protein sequence ID" value="VFK45940.1"/>
    <property type="molecule type" value="Genomic_DNA"/>
</dbReference>